<organism evidence="2 3">
    <name type="scientific">Oceanobacter antarcticus</name>
    <dbReference type="NCBI Taxonomy" id="3133425"/>
    <lineage>
        <taxon>Bacteria</taxon>
        <taxon>Pseudomonadati</taxon>
        <taxon>Pseudomonadota</taxon>
        <taxon>Gammaproteobacteria</taxon>
        <taxon>Oceanospirillales</taxon>
        <taxon>Oceanospirillaceae</taxon>
        <taxon>Oceanobacter</taxon>
    </lineage>
</organism>
<evidence type="ECO:0000313" key="3">
    <source>
        <dbReference type="Proteomes" id="UP001620597"/>
    </source>
</evidence>
<name>A0ABW8NKB2_9GAMM</name>
<feature type="compositionally biased region" description="Basic and acidic residues" evidence="1">
    <location>
        <begin position="126"/>
        <end position="141"/>
    </location>
</feature>
<reference evidence="2 3" key="1">
    <citation type="submission" date="2024-03" db="EMBL/GenBank/DDBJ databases">
        <title>High-quality draft genome sequence of Oceanobacter sp. wDCs-4.</title>
        <authorList>
            <person name="Dong C."/>
        </authorList>
    </citation>
    <scope>NUCLEOTIDE SEQUENCE [LARGE SCALE GENOMIC DNA]</scope>
    <source>
        <strain evidence="3">wDCs-4</strain>
    </source>
</reference>
<dbReference type="RefSeq" id="WP_416206401.1">
    <property type="nucleotide sequence ID" value="NZ_JBBKTX010000015.1"/>
</dbReference>
<proteinExistence type="predicted"/>
<evidence type="ECO:0000256" key="1">
    <source>
        <dbReference type="SAM" id="MobiDB-lite"/>
    </source>
</evidence>
<sequence length="148" mass="16835">MNAAAIDTPAEKALFALALKYEVITGNRVKWRQDTEAAFQMVMEALSSSRNELFQAAVAFLEAQPVAGRKAFLRLQQEIVPDGFEARVEMYRGVAFRQLRSTDADQQAGEQSLVHRTYRGVAYEEPVTRKDAKSDSREGKRLYRGRRY</sequence>
<dbReference type="Proteomes" id="UP001620597">
    <property type="component" value="Unassembled WGS sequence"/>
</dbReference>
<feature type="region of interest" description="Disordered" evidence="1">
    <location>
        <begin position="126"/>
        <end position="148"/>
    </location>
</feature>
<protein>
    <submittedName>
        <fullName evidence="2">Uncharacterized protein</fullName>
    </submittedName>
</protein>
<keyword evidence="3" id="KW-1185">Reference proteome</keyword>
<gene>
    <name evidence="2" type="ORF">WG929_13140</name>
</gene>
<comment type="caution">
    <text evidence="2">The sequence shown here is derived from an EMBL/GenBank/DDBJ whole genome shotgun (WGS) entry which is preliminary data.</text>
</comment>
<accession>A0ABW8NKB2</accession>
<evidence type="ECO:0000313" key="2">
    <source>
        <dbReference type="EMBL" id="MFK4753354.1"/>
    </source>
</evidence>
<dbReference type="EMBL" id="JBBKTX010000015">
    <property type="protein sequence ID" value="MFK4753354.1"/>
    <property type="molecule type" value="Genomic_DNA"/>
</dbReference>